<accession>A0A382BHT3</accession>
<dbReference type="EMBL" id="UINC01029811">
    <property type="protein sequence ID" value="SVB13169.1"/>
    <property type="molecule type" value="Genomic_DNA"/>
</dbReference>
<dbReference type="AlphaFoldDB" id="A0A382BHT3"/>
<reference evidence="1" key="1">
    <citation type="submission" date="2018-05" db="EMBL/GenBank/DDBJ databases">
        <authorList>
            <person name="Lanie J.A."/>
            <person name="Ng W.-L."/>
            <person name="Kazmierczak K.M."/>
            <person name="Andrzejewski T.M."/>
            <person name="Davidsen T.M."/>
            <person name="Wayne K.J."/>
            <person name="Tettelin H."/>
            <person name="Glass J.I."/>
            <person name="Rusch D."/>
            <person name="Podicherti R."/>
            <person name="Tsui H.-C.T."/>
            <person name="Winkler M.E."/>
        </authorList>
    </citation>
    <scope>NUCLEOTIDE SEQUENCE</scope>
</reference>
<evidence type="ECO:0008006" key="2">
    <source>
        <dbReference type="Google" id="ProtNLM"/>
    </source>
</evidence>
<dbReference type="SUPFAM" id="SSF52540">
    <property type="entry name" value="P-loop containing nucleoside triphosphate hydrolases"/>
    <property type="match status" value="1"/>
</dbReference>
<protein>
    <recommendedName>
        <fullName evidence="2">ATPase AAA-type core domain-containing protein</fullName>
    </recommendedName>
</protein>
<dbReference type="InterPro" id="IPR027417">
    <property type="entry name" value="P-loop_NTPase"/>
</dbReference>
<gene>
    <name evidence="1" type="ORF">METZ01_LOCUS166023</name>
</gene>
<organism evidence="1">
    <name type="scientific">marine metagenome</name>
    <dbReference type="NCBI Taxonomy" id="408172"/>
    <lineage>
        <taxon>unclassified sequences</taxon>
        <taxon>metagenomes</taxon>
        <taxon>ecological metagenomes</taxon>
    </lineage>
</organism>
<proteinExistence type="predicted"/>
<name>A0A382BHT3_9ZZZZ</name>
<evidence type="ECO:0000313" key="1">
    <source>
        <dbReference type="EMBL" id="SVB13169.1"/>
    </source>
</evidence>
<sequence>MNKKVNINPKQGNVMQVQARVHNGEYGGKPVNDLTFPLVKGFNVGKNGGFITVDGAHVPGFPDREIRIKLVSKNDYEVVNSFQAQVEENSKEETVKTPVIVKEEKSDEERIKEIAERFEILDEMTQGSIDGVVRGMIVTGPPGIGKSFGVEKVIEKNSMFDKLADKPLKYGTEKGAASAIGLYQLLYRYADPGSVLVLDDCDSILWDEVSLNLLKAALDSSAKRMISWNTESSALRREGVPEKFEFCGSVVFITNLKFDNVKKGKLKDHLEAILSRCHYLDLTLDTMHDKLLRVKQIVGDGMLKKYNFSKDEEVGLINYMEENKEKLREMSLRMVNKIADLKKMAPERWMRLAESTCMKRN</sequence>